<dbReference type="EMBL" id="FQXU01000006">
    <property type="protein sequence ID" value="SHI10970.1"/>
    <property type="molecule type" value="Genomic_DNA"/>
</dbReference>
<evidence type="ECO:0000313" key="2">
    <source>
        <dbReference type="EMBL" id="SHI10970.1"/>
    </source>
</evidence>
<dbReference type="Pfam" id="PF11823">
    <property type="entry name" value="Se_S_carrier"/>
    <property type="match status" value="1"/>
</dbReference>
<proteinExistence type="predicted"/>
<dbReference type="AlphaFoldDB" id="A0A1M5YG03"/>
<evidence type="ECO:0000313" key="3">
    <source>
        <dbReference type="Proteomes" id="UP000184241"/>
    </source>
</evidence>
<organism evidence="2 3">
    <name type="scientific">Clostridium intestinale DSM 6191</name>
    <dbReference type="NCBI Taxonomy" id="1121320"/>
    <lineage>
        <taxon>Bacteria</taxon>
        <taxon>Bacillati</taxon>
        <taxon>Bacillota</taxon>
        <taxon>Clostridia</taxon>
        <taxon>Eubacteriales</taxon>
        <taxon>Clostridiaceae</taxon>
        <taxon>Clostridium</taxon>
    </lineage>
</organism>
<dbReference type="Proteomes" id="UP000184241">
    <property type="component" value="Unassembled WGS sequence"/>
</dbReference>
<name>A0A1M5YG03_9CLOT</name>
<feature type="domain" description="Putative Se/S carrier protein-like" evidence="1">
    <location>
        <begin position="8"/>
        <end position="72"/>
    </location>
</feature>
<accession>A0A1M5YG03</accession>
<reference evidence="2 3" key="1">
    <citation type="submission" date="2016-11" db="EMBL/GenBank/DDBJ databases">
        <authorList>
            <person name="Jaros S."/>
            <person name="Januszkiewicz K."/>
            <person name="Wedrychowicz H."/>
        </authorList>
    </citation>
    <scope>NUCLEOTIDE SEQUENCE [LARGE SCALE GENOMIC DNA]</scope>
    <source>
        <strain evidence="2 3">DSM 6191</strain>
    </source>
</reference>
<evidence type="ECO:0000259" key="1">
    <source>
        <dbReference type="Pfam" id="PF11823"/>
    </source>
</evidence>
<gene>
    <name evidence="2" type="ORF">SAMN02745941_01967</name>
</gene>
<sequence>MDVEIFSLITFDSTHSAIRAEKELMNNINVRIIPVPREITSGCGLSLKLDNNNIDKAREILISKNIKTSGYYLIKKIGLNKEVTRYET</sequence>
<dbReference type="InterPro" id="IPR021778">
    <property type="entry name" value="Se/S_carrier-like"/>
</dbReference>
<protein>
    <recommendedName>
        <fullName evidence="1">Putative Se/S carrier protein-like domain-containing protein</fullName>
    </recommendedName>
</protein>
<dbReference type="RefSeq" id="WP_073019037.1">
    <property type="nucleotide sequence ID" value="NZ_FQXU01000006.1"/>
</dbReference>